<dbReference type="PANTHER" id="PTHR45934:SF1">
    <property type="entry name" value="OS04G0423100 PROTEIN"/>
    <property type="match status" value="1"/>
</dbReference>
<accession>A0AAV9AI56</accession>
<evidence type="ECO:0000259" key="4">
    <source>
        <dbReference type="Pfam" id="PF01494"/>
    </source>
</evidence>
<evidence type="ECO:0000256" key="2">
    <source>
        <dbReference type="ARBA" id="ARBA00023033"/>
    </source>
</evidence>
<evidence type="ECO:0000313" key="5">
    <source>
        <dbReference type="EMBL" id="KAK1264015.1"/>
    </source>
</evidence>
<comment type="caution">
    <text evidence="5">The sequence shown here is derived from an EMBL/GenBank/DDBJ whole genome shotgun (WGS) entry which is preliminary data.</text>
</comment>
<comment type="similarity">
    <text evidence="3">Belongs to the 3-hydroxybenzoate 6-hydroxylase family.</text>
</comment>
<dbReference type="SUPFAM" id="SSF51905">
    <property type="entry name" value="FAD/NAD(P)-binding domain"/>
    <property type="match status" value="1"/>
</dbReference>
<keyword evidence="1" id="KW-0560">Oxidoreductase</keyword>
<gene>
    <name evidence="5" type="ORF">QJS04_geneDACA024970</name>
</gene>
<dbReference type="Proteomes" id="UP001179952">
    <property type="component" value="Unassembled WGS sequence"/>
</dbReference>
<keyword evidence="2" id="KW-0503">Monooxygenase</keyword>
<dbReference type="Pfam" id="PF01494">
    <property type="entry name" value="FAD_binding_3"/>
    <property type="match status" value="2"/>
</dbReference>
<organism evidence="5 6">
    <name type="scientific">Acorus gramineus</name>
    <name type="common">Dwarf sweet flag</name>
    <dbReference type="NCBI Taxonomy" id="55184"/>
    <lineage>
        <taxon>Eukaryota</taxon>
        <taxon>Viridiplantae</taxon>
        <taxon>Streptophyta</taxon>
        <taxon>Embryophyta</taxon>
        <taxon>Tracheophyta</taxon>
        <taxon>Spermatophyta</taxon>
        <taxon>Magnoliopsida</taxon>
        <taxon>Liliopsida</taxon>
        <taxon>Acoraceae</taxon>
        <taxon>Acorus</taxon>
    </lineage>
</organism>
<dbReference type="Gene3D" id="3.50.50.60">
    <property type="entry name" value="FAD/NAD(P)-binding domain"/>
    <property type="match status" value="1"/>
</dbReference>
<feature type="domain" description="FAD-binding" evidence="4">
    <location>
        <begin position="6"/>
        <end position="68"/>
    </location>
</feature>
<sequence length="204" mass="22103">MESCEEVVIVGGGIAGLATAVALKRVGVQSLVLERSQELRATGGALTLFPNAWRALEVIGVANKLVRAVHRKVLLEALAEELPSDAVRFSSKLESIKDEIIDGSSISTLRFEDGSTIRAKVVIGCDGVHSVVAQWLGLTTAVRSGRSAVRAIAVFPDGHGFERDIQQFVDDGKRAGIVPINDKELFWFMTHTSLPPGWKNCFFF</sequence>
<evidence type="ECO:0000313" key="6">
    <source>
        <dbReference type="Proteomes" id="UP001179952"/>
    </source>
</evidence>
<name>A0AAV9AI56_ACOGR</name>
<keyword evidence="6" id="KW-1185">Reference proteome</keyword>
<dbReference type="EMBL" id="JAUJYN010000009">
    <property type="protein sequence ID" value="KAK1264015.1"/>
    <property type="molecule type" value="Genomic_DNA"/>
</dbReference>
<proteinExistence type="inferred from homology"/>
<dbReference type="GO" id="GO:0071949">
    <property type="term" value="F:FAD binding"/>
    <property type="evidence" value="ECO:0007669"/>
    <property type="project" value="InterPro"/>
</dbReference>
<dbReference type="InterPro" id="IPR036188">
    <property type="entry name" value="FAD/NAD-bd_sf"/>
</dbReference>
<dbReference type="PANTHER" id="PTHR45934">
    <property type="entry name" value="FAD/NAD(P)-BINDING OXIDOREDUCTASE FAMILY PROTEIN"/>
    <property type="match status" value="1"/>
</dbReference>
<dbReference type="AlphaFoldDB" id="A0AAV9AI56"/>
<protein>
    <recommendedName>
        <fullName evidence="4">FAD-binding domain-containing protein</fullName>
    </recommendedName>
</protein>
<reference evidence="5" key="1">
    <citation type="journal article" date="2023" name="Nat. Commun.">
        <title>Diploid and tetraploid genomes of Acorus and the evolution of monocots.</title>
        <authorList>
            <person name="Ma L."/>
            <person name="Liu K.W."/>
            <person name="Li Z."/>
            <person name="Hsiao Y.Y."/>
            <person name="Qi Y."/>
            <person name="Fu T."/>
            <person name="Tang G.D."/>
            <person name="Zhang D."/>
            <person name="Sun W.H."/>
            <person name="Liu D.K."/>
            <person name="Li Y."/>
            <person name="Chen G.Z."/>
            <person name="Liu X.D."/>
            <person name="Liao X.Y."/>
            <person name="Jiang Y.T."/>
            <person name="Yu X."/>
            <person name="Hao Y."/>
            <person name="Huang J."/>
            <person name="Zhao X.W."/>
            <person name="Ke S."/>
            <person name="Chen Y.Y."/>
            <person name="Wu W.L."/>
            <person name="Hsu J.L."/>
            <person name="Lin Y.F."/>
            <person name="Huang M.D."/>
            <person name="Li C.Y."/>
            <person name="Huang L."/>
            <person name="Wang Z.W."/>
            <person name="Zhao X."/>
            <person name="Zhong W.Y."/>
            <person name="Peng D.H."/>
            <person name="Ahmad S."/>
            <person name="Lan S."/>
            <person name="Zhang J.S."/>
            <person name="Tsai W.C."/>
            <person name="Van de Peer Y."/>
            <person name="Liu Z.J."/>
        </authorList>
    </citation>
    <scope>NUCLEOTIDE SEQUENCE</scope>
    <source>
        <strain evidence="5">SCP</strain>
    </source>
</reference>
<evidence type="ECO:0000256" key="3">
    <source>
        <dbReference type="ARBA" id="ARBA00024018"/>
    </source>
</evidence>
<feature type="domain" description="FAD-binding" evidence="4">
    <location>
        <begin position="74"/>
        <end position="162"/>
    </location>
</feature>
<dbReference type="InterPro" id="IPR002938">
    <property type="entry name" value="FAD-bd"/>
</dbReference>
<dbReference type="InterPro" id="IPR044560">
    <property type="entry name" value="MOase"/>
</dbReference>
<reference evidence="5" key="2">
    <citation type="submission" date="2023-06" db="EMBL/GenBank/DDBJ databases">
        <authorList>
            <person name="Ma L."/>
            <person name="Liu K.-W."/>
            <person name="Li Z."/>
            <person name="Hsiao Y.-Y."/>
            <person name="Qi Y."/>
            <person name="Fu T."/>
            <person name="Tang G."/>
            <person name="Zhang D."/>
            <person name="Sun W.-H."/>
            <person name="Liu D.-K."/>
            <person name="Li Y."/>
            <person name="Chen G.-Z."/>
            <person name="Liu X.-D."/>
            <person name="Liao X.-Y."/>
            <person name="Jiang Y.-T."/>
            <person name="Yu X."/>
            <person name="Hao Y."/>
            <person name="Huang J."/>
            <person name="Zhao X.-W."/>
            <person name="Ke S."/>
            <person name="Chen Y.-Y."/>
            <person name="Wu W.-L."/>
            <person name="Hsu J.-L."/>
            <person name="Lin Y.-F."/>
            <person name="Huang M.-D."/>
            <person name="Li C.-Y."/>
            <person name="Huang L."/>
            <person name="Wang Z.-W."/>
            <person name="Zhao X."/>
            <person name="Zhong W.-Y."/>
            <person name="Peng D.-H."/>
            <person name="Ahmad S."/>
            <person name="Lan S."/>
            <person name="Zhang J.-S."/>
            <person name="Tsai W.-C."/>
            <person name="Van De Peer Y."/>
            <person name="Liu Z.-J."/>
        </authorList>
    </citation>
    <scope>NUCLEOTIDE SEQUENCE</scope>
    <source>
        <strain evidence="5">SCP</strain>
        <tissue evidence="5">Leaves</tissue>
    </source>
</reference>
<evidence type="ECO:0000256" key="1">
    <source>
        <dbReference type="ARBA" id="ARBA00023002"/>
    </source>
</evidence>
<dbReference type="GO" id="GO:0004497">
    <property type="term" value="F:monooxygenase activity"/>
    <property type="evidence" value="ECO:0007669"/>
    <property type="project" value="UniProtKB-KW"/>
</dbReference>